<evidence type="ECO:0000256" key="2">
    <source>
        <dbReference type="SAM" id="MobiDB-lite"/>
    </source>
</evidence>
<evidence type="ECO:0000256" key="3">
    <source>
        <dbReference type="SAM" id="SignalP"/>
    </source>
</evidence>
<proteinExistence type="inferred from homology"/>
<dbReference type="Pfam" id="PF00593">
    <property type="entry name" value="TonB_dep_Rec_b-barrel"/>
    <property type="match status" value="1"/>
</dbReference>
<name>A0AAJ6BFD5_9BACT</name>
<keyword evidence="1" id="KW-0472">Membrane</keyword>
<dbReference type="SUPFAM" id="SSF56935">
    <property type="entry name" value="Porins"/>
    <property type="match status" value="1"/>
</dbReference>
<feature type="region of interest" description="Disordered" evidence="2">
    <location>
        <begin position="24"/>
        <end position="51"/>
    </location>
</feature>
<keyword evidence="3" id="KW-0732">Signal</keyword>
<dbReference type="Gene3D" id="2.170.130.10">
    <property type="entry name" value="TonB-dependent receptor, plug domain"/>
    <property type="match status" value="1"/>
</dbReference>
<dbReference type="NCBIfam" id="TIGR04056">
    <property type="entry name" value="OMP_RagA_SusC"/>
    <property type="match status" value="1"/>
</dbReference>
<feature type="signal peptide" evidence="3">
    <location>
        <begin position="1"/>
        <end position="24"/>
    </location>
</feature>
<feature type="domain" description="TonB-dependent receptor-like beta-barrel" evidence="4">
    <location>
        <begin position="355"/>
        <end position="728"/>
    </location>
</feature>
<dbReference type="InterPro" id="IPR000531">
    <property type="entry name" value="Beta-barrel_TonB"/>
</dbReference>
<feature type="domain" description="TonB-dependent receptor plug" evidence="5">
    <location>
        <begin position="58"/>
        <end position="164"/>
    </location>
</feature>
<evidence type="ECO:0000313" key="7">
    <source>
        <dbReference type="Proteomes" id="UP001220610"/>
    </source>
</evidence>
<evidence type="ECO:0000256" key="1">
    <source>
        <dbReference type="RuleBase" id="RU003357"/>
    </source>
</evidence>
<dbReference type="InterPro" id="IPR012910">
    <property type="entry name" value="Plug_dom"/>
</dbReference>
<dbReference type="GO" id="GO:0009279">
    <property type="term" value="C:cell outer membrane"/>
    <property type="evidence" value="ECO:0007669"/>
    <property type="project" value="UniProtKB-SubCell"/>
</dbReference>
<accession>A0AAJ6BFD5</accession>
<keyword evidence="1" id="KW-0798">TonB box</keyword>
<sequence length="961" mass="106585">MKKVRLMAAGLLVLVLNLPATLTAQEESEERSLPDTTSVPGNNEAYEPGPLLRVPRSRSVASYSTVSGQDLFRTPVANISNTLYGLLPGLRVTQRSGEPGYDDAVLQFRGGGTYDNSGLIIYVDGFQVQRSYFAYLSPLEIESITILKDPVTLATFGMKGANGVLWVETKRGQAKKPTINVQVVNGWQQALDYVKPYGSYNYARKYNEAVSNDNYSLNGYQFDWTPTYTEAQLQAYRDGTGTNVDWYGEALRKNSPYTNANVNLKGGDSNTRYAVILDYMRQGGMYDVATNSTNSNAQIQRYNIRSNLDFRFFKIFEAKVDLGGRIEDRRYPNFNGPSLWSNMASYPANIYPVVDASGHWSGTTTYPNNPLASLRALGWASTHDRTLQANFNLKQRLDFITPGLYLSEAASFNTWNRTSASKTATYARFNNGVQTTTDKQTDIISNGARTTNQYDWKQYIFTAGYDRSFGVHQLSGAVNYFISDYVVDYGTNQAGLNTGDNIFYHFKNIGGRFNYTYDRRYIAEIGFGFSGSDNYAPGNRWGFYPALSLGWVLSNEAFLEENTTVTNLKLRVSGGLTGNDQSANGRYLYKQYYGGSGTYYTGASSLTSNAGIRQQALANPDIFAEQSLKLNAGVDATFFNKLSLSLEVFQDKRTDIVGQDNSLSATFGALLPYVNLGKVTTKGLEATLRFQERSGPVDWWAGAMISYAKNKIDYRAEVPTLNDFSRVTGSPIGTPIGLIADGFYDIDDFDADGTLKDGIPTPAFGAVQPGDIKYKDLDGNNRVDQNDVTRIGDPEYPNLIYAIDAGARFKGFDLSVLFQGAAGTDVNLLTAAAYQTVAFVQNSNITPIAGNAWAYYPDQGIDTRASANYPRLTTKANENNYRTSSFWMKKGNFLRIRQIEAGYNIPAATLRRMGLNQLRVYVSAINPFTWSYLGREYGLDPETWSGYPGLKSYNVGINLTF</sequence>
<feature type="chain" id="PRO_5042555764" evidence="3">
    <location>
        <begin position="25"/>
        <end position="961"/>
    </location>
</feature>
<evidence type="ECO:0000259" key="4">
    <source>
        <dbReference type="Pfam" id="PF00593"/>
    </source>
</evidence>
<dbReference type="Proteomes" id="UP001220610">
    <property type="component" value="Chromosome"/>
</dbReference>
<comment type="subcellular location">
    <subcellularLocation>
        <location evidence="1">Cell outer membrane</location>
    </subcellularLocation>
</comment>
<comment type="similarity">
    <text evidence="1">Belongs to the TonB-dependent receptor family.</text>
</comment>
<dbReference type="Pfam" id="PF07715">
    <property type="entry name" value="Plug"/>
    <property type="match status" value="1"/>
</dbReference>
<gene>
    <name evidence="6" type="ORF">P0Y53_13870</name>
</gene>
<organism evidence="6 7">
    <name type="scientific">Candidatus Pseudobacter hemicellulosilyticus</name>
    <dbReference type="NCBI Taxonomy" id="3121375"/>
    <lineage>
        <taxon>Bacteria</taxon>
        <taxon>Pseudomonadati</taxon>
        <taxon>Bacteroidota</taxon>
        <taxon>Chitinophagia</taxon>
        <taxon>Chitinophagales</taxon>
        <taxon>Chitinophagaceae</taxon>
        <taxon>Pseudobacter</taxon>
    </lineage>
</organism>
<dbReference type="AlphaFoldDB" id="A0AAJ6BFD5"/>
<evidence type="ECO:0000259" key="5">
    <source>
        <dbReference type="Pfam" id="PF07715"/>
    </source>
</evidence>
<dbReference type="InterPro" id="IPR023996">
    <property type="entry name" value="TonB-dep_OMP_SusC/RagA"/>
</dbReference>
<dbReference type="EMBL" id="CP119311">
    <property type="protein sequence ID" value="WEK33574.1"/>
    <property type="molecule type" value="Genomic_DNA"/>
</dbReference>
<dbReference type="InterPro" id="IPR037066">
    <property type="entry name" value="Plug_dom_sf"/>
</dbReference>
<protein>
    <submittedName>
        <fullName evidence="6">SusC/RagA family TonB-linked outer membrane protein</fullName>
    </submittedName>
</protein>
<reference evidence="6" key="1">
    <citation type="submission" date="2023-03" db="EMBL/GenBank/DDBJ databases">
        <title>Andean soil-derived lignocellulolytic bacterial consortium as a source of novel taxa and putative plastic-active enzymes.</title>
        <authorList>
            <person name="Diaz-Garcia L."/>
            <person name="Chuvochina M."/>
            <person name="Feuerriegel G."/>
            <person name="Bunk B."/>
            <person name="Sproer C."/>
            <person name="Streit W.R."/>
            <person name="Rodriguez L.M."/>
            <person name="Overmann J."/>
            <person name="Jimenez D.J."/>
        </authorList>
    </citation>
    <scope>NUCLEOTIDE SEQUENCE</scope>
    <source>
        <strain evidence="6">MAG 7</strain>
    </source>
</reference>
<evidence type="ECO:0000313" key="6">
    <source>
        <dbReference type="EMBL" id="WEK33574.1"/>
    </source>
</evidence>